<keyword evidence="9" id="KW-1185">Reference proteome</keyword>
<dbReference type="InterPro" id="IPR004585">
    <property type="entry name" value="DNA_recomb/repair_Rad52"/>
</dbReference>
<feature type="compositionally biased region" description="Basic and acidic residues" evidence="7">
    <location>
        <begin position="311"/>
        <end position="323"/>
    </location>
</feature>
<name>A0AAN9BC29_9CAEN</name>
<dbReference type="Gene3D" id="3.30.390.80">
    <property type="entry name" value="DNA repair protein Rad52/59/22"/>
    <property type="match status" value="1"/>
</dbReference>
<keyword evidence="4" id="KW-0234">DNA repair</keyword>
<organism evidence="8 9">
    <name type="scientific">Littorina saxatilis</name>
    <dbReference type="NCBI Taxonomy" id="31220"/>
    <lineage>
        <taxon>Eukaryota</taxon>
        <taxon>Metazoa</taxon>
        <taxon>Spiralia</taxon>
        <taxon>Lophotrochozoa</taxon>
        <taxon>Mollusca</taxon>
        <taxon>Gastropoda</taxon>
        <taxon>Caenogastropoda</taxon>
        <taxon>Littorinimorpha</taxon>
        <taxon>Littorinoidea</taxon>
        <taxon>Littorinidae</taxon>
        <taxon>Littorina</taxon>
    </lineage>
</organism>
<comment type="caution">
    <text evidence="8">The sequence shown here is derived from an EMBL/GenBank/DDBJ whole genome shotgun (WGS) entry which is preliminary data.</text>
</comment>
<dbReference type="InterPro" id="IPR042525">
    <property type="entry name" value="Rad52_Rad59_Rad22_sf"/>
</dbReference>
<dbReference type="GO" id="GO:0005634">
    <property type="term" value="C:nucleus"/>
    <property type="evidence" value="ECO:0007669"/>
    <property type="project" value="InterPro"/>
</dbReference>
<dbReference type="EMBL" id="JBAMIC010000010">
    <property type="protein sequence ID" value="KAK7102351.1"/>
    <property type="molecule type" value="Genomic_DNA"/>
</dbReference>
<dbReference type="FunFam" id="3.30.390.80:FF:000001">
    <property type="entry name" value="DNA repair protein RAD52 homolog"/>
    <property type="match status" value="1"/>
</dbReference>
<feature type="compositionally biased region" description="Polar residues" evidence="7">
    <location>
        <begin position="269"/>
        <end position="278"/>
    </location>
</feature>
<dbReference type="AlphaFoldDB" id="A0AAN9BC29"/>
<evidence type="ECO:0000256" key="7">
    <source>
        <dbReference type="SAM" id="MobiDB-lite"/>
    </source>
</evidence>
<protein>
    <recommendedName>
        <fullName evidence="6">DNA repair protein RAD52 homolog</fullName>
    </recommendedName>
</protein>
<comment type="function">
    <text evidence="5">Involved in double-stranded break repair. Plays a central role in genetic recombination and DNA repair by promoting the annealing of complementary single-stranded DNA and by stimulation of the RAD51 recombinase.</text>
</comment>
<dbReference type="Pfam" id="PF04098">
    <property type="entry name" value="Rad52_Rad22"/>
    <property type="match status" value="1"/>
</dbReference>
<evidence type="ECO:0000256" key="4">
    <source>
        <dbReference type="ARBA" id="ARBA00023204"/>
    </source>
</evidence>
<feature type="compositionally biased region" description="Low complexity" evidence="7">
    <location>
        <begin position="328"/>
        <end position="337"/>
    </location>
</feature>
<dbReference type="Proteomes" id="UP001374579">
    <property type="component" value="Unassembled WGS sequence"/>
</dbReference>
<keyword evidence="3" id="KW-0233">DNA recombination</keyword>
<evidence type="ECO:0000313" key="8">
    <source>
        <dbReference type="EMBL" id="KAK7102351.1"/>
    </source>
</evidence>
<gene>
    <name evidence="8" type="ORF">V1264_020583</name>
</gene>
<feature type="compositionally biased region" description="Basic and acidic residues" evidence="7">
    <location>
        <begin position="288"/>
        <end position="299"/>
    </location>
</feature>
<accession>A0AAN9BC29</accession>
<sequence>MNTMEKGKNMFGQEEFSAEEQEAVQQALRQRLGPEFISQRVGAGGLKLAYIEGWRLIAVANETFGFNGWSHSVSQQTVDFVDHINGKFYVGVSALVKIQLKDGAFHEDVGYGVSEGMRSKALSLEKAKKEAVTDGLKRALKCFGNCLGNCLGDKTYLKCITQAPKPPPAIYKVTDMRREILDEKAAGARRTTRSRRQAVHHTPLVSRTMQMSLAAHAETPAAEEQNPPVSKIENGGGGALVPEPEVNGAEIIESEQMPLEPRNTDSEQQKSASTSRPSTPEPAISNDSKTHSAEELQRRERLRRKQQRQQEFLRARMQDRESFQGKAEISSSPEMSEMIRCSPRLRKCASWSTTLPDHGHPLATSTPAPAHPTKNTPSLVPSIARTASLPPDIKDTNPAVRDAKLGAGSTVVAFAAAVAGVRGGGDLLGIDLEVLVDEEDFEEIEILSQATTGVHAANSNKEKTKRSSADNADVAKRRKLTHCPAKENK</sequence>
<dbReference type="PANTHER" id="PTHR12132">
    <property type="entry name" value="DNA REPAIR AND RECOMBINATION PROTEIN RAD52, RAD59"/>
    <property type="match status" value="1"/>
</dbReference>
<reference evidence="8 9" key="1">
    <citation type="submission" date="2024-02" db="EMBL/GenBank/DDBJ databases">
        <title>Chromosome-scale genome assembly of the rough periwinkle Littorina saxatilis.</title>
        <authorList>
            <person name="De Jode A."/>
            <person name="Faria R."/>
            <person name="Formenti G."/>
            <person name="Sims Y."/>
            <person name="Smith T.P."/>
            <person name="Tracey A."/>
            <person name="Wood J.M.D."/>
            <person name="Zagrodzka Z.B."/>
            <person name="Johannesson K."/>
            <person name="Butlin R.K."/>
            <person name="Leder E.H."/>
        </authorList>
    </citation>
    <scope>NUCLEOTIDE SEQUENCE [LARGE SCALE GENOMIC DNA]</scope>
    <source>
        <strain evidence="8">Snail1</strain>
        <tissue evidence="8">Muscle</tissue>
    </source>
</reference>
<dbReference type="NCBIfam" id="TIGR00607">
    <property type="entry name" value="rad52"/>
    <property type="match status" value="1"/>
</dbReference>
<feature type="region of interest" description="Disordered" evidence="7">
    <location>
        <begin position="185"/>
        <end position="337"/>
    </location>
</feature>
<evidence type="ECO:0000256" key="2">
    <source>
        <dbReference type="ARBA" id="ARBA00022763"/>
    </source>
</evidence>
<evidence type="ECO:0000256" key="6">
    <source>
        <dbReference type="ARBA" id="ARBA00073403"/>
    </source>
</evidence>
<dbReference type="GO" id="GO:0010792">
    <property type="term" value="P:DNA double-strand break processing involved in repair via single-strand annealing"/>
    <property type="evidence" value="ECO:0007669"/>
    <property type="project" value="UniProtKB-ARBA"/>
</dbReference>
<evidence type="ECO:0000256" key="1">
    <source>
        <dbReference type="ARBA" id="ARBA00006638"/>
    </source>
</evidence>
<keyword evidence="2" id="KW-0227">DNA damage</keyword>
<evidence type="ECO:0000256" key="3">
    <source>
        <dbReference type="ARBA" id="ARBA00023172"/>
    </source>
</evidence>
<dbReference type="GO" id="GO:0006312">
    <property type="term" value="P:mitotic recombination"/>
    <property type="evidence" value="ECO:0007669"/>
    <property type="project" value="TreeGrafter"/>
</dbReference>
<dbReference type="InterPro" id="IPR041247">
    <property type="entry name" value="Rad52_fam"/>
</dbReference>
<evidence type="ECO:0000313" key="9">
    <source>
        <dbReference type="Proteomes" id="UP001374579"/>
    </source>
</evidence>
<evidence type="ECO:0000256" key="5">
    <source>
        <dbReference type="ARBA" id="ARBA00053354"/>
    </source>
</evidence>
<dbReference type="SUPFAM" id="SSF54768">
    <property type="entry name" value="dsRNA-binding domain-like"/>
    <property type="match status" value="1"/>
</dbReference>
<dbReference type="InterPro" id="IPR007232">
    <property type="entry name" value="Rad52_Rad59_Rad22"/>
</dbReference>
<dbReference type="GO" id="GO:0000730">
    <property type="term" value="P:DNA recombinase assembly"/>
    <property type="evidence" value="ECO:0007669"/>
    <property type="project" value="InterPro"/>
</dbReference>
<dbReference type="PANTHER" id="PTHR12132:SF1">
    <property type="entry name" value="DNA REPAIR PROTEIN RAD52 HOMOLOG"/>
    <property type="match status" value="1"/>
</dbReference>
<proteinExistence type="inferred from homology"/>
<feature type="compositionally biased region" description="Basic residues" evidence="7">
    <location>
        <begin position="190"/>
        <end position="199"/>
    </location>
</feature>
<comment type="similarity">
    <text evidence="1">Belongs to the RAD52 family.</text>
</comment>
<feature type="region of interest" description="Disordered" evidence="7">
    <location>
        <begin position="451"/>
        <end position="489"/>
    </location>
</feature>